<dbReference type="EMBL" id="KL197720">
    <property type="protein sequence ID" value="KDQ56995.1"/>
    <property type="molecule type" value="Genomic_DNA"/>
</dbReference>
<dbReference type="AlphaFoldDB" id="A0A067PT22"/>
<proteinExistence type="predicted"/>
<evidence type="ECO:0000313" key="2">
    <source>
        <dbReference type="EMBL" id="KDQ56995.1"/>
    </source>
</evidence>
<evidence type="ECO:0000256" key="1">
    <source>
        <dbReference type="SAM" id="MobiDB-lite"/>
    </source>
</evidence>
<protein>
    <recommendedName>
        <fullName evidence="4">BTB domain-containing protein</fullName>
    </recommendedName>
</protein>
<dbReference type="Proteomes" id="UP000027265">
    <property type="component" value="Unassembled WGS sequence"/>
</dbReference>
<dbReference type="HOGENOM" id="CLU_690908_0_0_1"/>
<gene>
    <name evidence="2" type="ORF">JAAARDRAFT_280219</name>
</gene>
<evidence type="ECO:0008006" key="4">
    <source>
        <dbReference type="Google" id="ProtNLM"/>
    </source>
</evidence>
<accession>A0A067PT22</accession>
<dbReference type="OrthoDB" id="3265815at2759"/>
<sequence length="399" mass="44239">MLATPGDRNGGGSSYNYRPKSSPRTDARSPEQRNVYPAQILTPPDSEDPTRTVTVSTVFYPGSSVHPYPIDLILASSDGVFFYVHHRQLLHASLNSFNSLLSHSYPSRSPDENCPVVPLPDHSLVLNILLHVIYDIPFSQFSPSMENLSNAVEALKTYGLPLDRYISHPAPLYHHLLLVAPLDPLKIYTLAASHDLHELAVATSSHLLSFPLASLTDDDAMRIGPVYLKRLFFLHLGRIEALKRVILPPPHPHPPIQGCSFDDQKKLLRVWALAAAYLAWDCKPDLPISTIKATMEPLTNELNCQLCKSALQEKLKTLVAQWAGVKVGFLISSHGSPISGGCFGLTPSPADDLSPMISRRRSMSHQRLFGLSYRLPCYRSYLDSRSCTDVFPPGVFRLS</sequence>
<organism evidence="2 3">
    <name type="scientific">Jaapia argillacea MUCL 33604</name>
    <dbReference type="NCBI Taxonomy" id="933084"/>
    <lineage>
        <taxon>Eukaryota</taxon>
        <taxon>Fungi</taxon>
        <taxon>Dikarya</taxon>
        <taxon>Basidiomycota</taxon>
        <taxon>Agaricomycotina</taxon>
        <taxon>Agaricomycetes</taxon>
        <taxon>Agaricomycetidae</taxon>
        <taxon>Jaapiales</taxon>
        <taxon>Jaapiaceae</taxon>
        <taxon>Jaapia</taxon>
    </lineage>
</organism>
<name>A0A067PT22_9AGAM</name>
<reference evidence="3" key="1">
    <citation type="journal article" date="2014" name="Proc. Natl. Acad. Sci. U.S.A.">
        <title>Extensive sampling of basidiomycete genomes demonstrates inadequacy of the white-rot/brown-rot paradigm for wood decay fungi.</title>
        <authorList>
            <person name="Riley R."/>
            <person name="Salamov A.A."/>
            <person name="Brown D.W."/>
            <person name="Nagy L.G."/>
            <person name="Floudas D."/>
            <person name="Held B.W."/>
            <person name="Levasseur A."/>
            <person name="Lombard V."/>
            <person name="Morin E."/>
            <person name="Otillar R."/>
            <person name="Lindquist E.A."/>
            <person name="Sun H."/>
            <person name="LaButti K.M."/>
            <person name="Schmutz J."/>
            <person name="Jabbour D."/>
            <person name="Luo H."/>
            <person name="Baker S.E."/>
            <person name="Pisabarro A.G."/>
            <person name="Walton J.D."/>
            <person name="Blanchette R.A."/>
            <person name="Henrissat B."/>
            <person name="Martin F."/>
            <person name="Cullen D."/>
            <person name="Hibbett D.S."/>
            <person name="Grigoriev I.V."/>
        </authorList>
    </citation>
    <scope>NUCLEOTIDE SEQUENCE [LARGE SCALE GENOMIC DNA]</scope>
    <source>
        <strain evidence="3">MUCL 33604</strain>
    </source>
</reference>
<keyword evidence="3" id="KW-1185">Reference proteome</keyword>
<evidence type="ECO:0000313" key="3">
    <source>
        <dbReference type="Proteomes" id="UP000027265"/>
    </source>
</evidence>
<dbReference type="InParanoid" id="A0A067PT22"/>
<feature type="region of interest" description="Disordered" evidence="1">
    <location>
        <begin position="1"/>
        <end position="49"/>
    </location>
</feature>